<dbReference type="AlphaFoldDB" id="A0A7S2IMB3"/>
<feature type="region of interest" description="Disordered" evidence="1">
    <location>
        <begin position="1"/>
        <end position="20"/>
    </location>
</feature>
<organism evidence="2">
    <name type="scientific">Haptolina brevifila</name>
    <dbReference type="NCBI Taxonomy" id="156173"/>
    <lineage>
        <taxon>Eukaryota</taxon>
        <taxon>Haptista</taxon>
        <taxon>Haptophyta</taxon>
        <taxon>Prymnesiophyceae</taxon>
        <taxon>Prymnesiales</taxon>
        <taxon>Prymnesiaceae</taxon>
        <taxon>Haptolina</taxon>
    </lineage>
</organism>
<dbReference type="EMBL" id="HBGU01064806">
    <property type="protein sequence ID" value="CAD9523586.1"/>
    <property type="molecule type" value="Transcribed_RNA"/>
</dbReference>
<protein>
    <submittedName>
        <fullName evidence="2">Uncharacterized protein</fullName>
    </submittedName>
</protein>
<proteinExistence type="predicted"/>
<gene>
    <name evidence="2" type="ORF">CBRE1094_LOCUS35305</name>
</gene>
<feature type="region of interest" description="Disordered" evidence="1">
    <location>
        <begin position="398"/>
        <end position="468"/>
    </location>
</feature>
<name>A0A7S2IMB3_9EUKA</name>
<evidence type="ECO:0000313" key="2">
    <source>
        <dbReference type="EMBL" id="CAD9523586.1"/>
    </source>
</evidence>
<feature type="compositionally biased region" description="Acidic residues" evidence="1">
    <location>
        <begin position="449"/>
        <end position="459"/>
    </location>
</feature>
<sequence length="468" mass="52106">MATLPADSENGSYNSRTRRRPSGHVRSYKAIRCRTLICFAGLLFASLCDAWRCCLPMHRSPIGCACTNAPCVMACATEDHSAIAEGSSAAAADNGSAAALLDALDAWLRDKTIENILPRQQAKALLIDLRDDRRFWAQQRRQFAIVWTNIEVAMRVETRPLSIVMGDESCARFLDAVEQMDDDPALVRAVLRSELIESVLGKILYEAIMEFVQQADLLGTVINQLPVIGAIRMQMLTAARKQLDILLGPQIKRFLGEYTAAAADSAAVKLLSPETEGQRRRARRKLGKKVLAKPISELFTISDIEMVLVRDAVWLAVQEFRLPDEQELVDKLYDEFGQQPFTIMLPSTSAMSKGDAPFFERGQSVLLSVLERFLASDEWGTWLETRVDMSLGTEGAVQRRELPERSAAAKQQQLEEKWQQPPTVRGELTQRQQQQKQPGVDPSGVEQAAEPEEASDEAEGVASWDGWD</sequence>
<accession>A0A7S2IMB3</accession>
<evidence type="ECO:0000256" key="1">
    <source>
        <dbReference type="SAM" id="MobiDB-lite"/>
    </source>
</evidence>
<reference evidence="2" key="1">
    <citation type="submission" date="2021-01" db="EMBL/GenBank/DDBJ databases">
        <authorList>
            <person name="Corre E."/>
            <person name="Pelletier E."/>
            <person name="Niang G."/>
            <person name="Scheremetjew M."/>
            <person name="Finn R."/>
            <person name="Kale V."/>
            <person name="Holt S."/>
            <person name="Cochrane G."/>
            <person name="Meng A."/>
            <person name="Brown T."/>
            <person name="Cohen L."/>
        </authorList>
    </citation>
    <scope>NUCLEOTIDE SEQUENCE</scope>
    <source>
        <strain evidence="2">UTEX LB 985</strain>
    </source>
</reference>